<evidence type="ECO:0000256" key="1">
    <source>
        <dbReference type="SAM" id="MobiDB-lite"/>
    </source>
</evidence>
<organism evidence="2 3">
    <name type="scientific">Vitrella brassicaformis (strain CCMP3155)</name>
    <dbReference type="NCBI Taxonomy" id="1169540"/>
    <lineage>
        <taxon>Eukaryota</taxon>
        <taxon>Sar</taxon>
        <taxon>Alveolata</taxon>
        <taxon>Colpodellida</taxon>
        <taxon>Vitrellaceae</taxon>
        <taxon>Vitrella</taxon>
    </lineage>
</organism>
<dbReference type="VEuPathDB" id="CryptoDB:Vbra_3408"/>
<evidence type="ECO:0000313" key="3">
    <source>
        <dbReference type="Proteomes" id="UP000041254"/>
    </source>
</evidence>
<gene>
    <name evidence="2" type="ORF">Vbra_3408</name>
</gene>
<dbReference type="AlphaFoldDB" id="A0A0G4GYL9"/>
<reference evidence="2 3" key="1">
    <citation type="submission" date="2014-11" db="EMBL/GenBank/DDBJ databases">
        <authorList>
            <person name="Zhu J."/>
            <person name="Qi W."/>
            <person name="Song R."/>
        </authorList>
    </citation>
    <scope>NUCLEOTIDE SEQUENCE [LARGE SCALE GENOMIC DNA]</scope>
</reference>
<name>A0A0G4GYL9_VITBC</name>
<sequence>DDERPEVDNEAPEIAEVVVQQQAQQQQGEQQQDQQDQEEQAPEAVGWAPGVVIARRVMKKTIGYRVVAVVPSPSRPPTILRHSWLTQPSLPLPTLTPPVAHHRRTSVKAACCR</sequence>
<feature type="region of interest" description="Disordered" evidence="1">
    <location>
        <begin position="18"/>
        <end position="47"/>
    </location>
</feature>
<proteinExistence type="predicted"/>
<evidence type="ECO:0000313" key="2">
    <source>
        <dbReference type="EMBL" id="CEM36252.1"/>
    </source>
</evidence>
<dbReference type="EMBL" id="CDMY01000885">
    <property type="protein sequence ID" value="CEM36252.1"/>
    <property type="molecule type" value="Genomic_DNA"/>
</dbReference>
<dbReference type="InParanoid" id="A0A0G4GYL9"/>
<protein>
    <submittedName>
        <fullName evidence="2">Uncharacterized protein</fullName>
    </submittedName>
</protein>
<feature type="compositionally biased region" description="Low complexity" evidence="1">
    <location>
        <begin position="18"/>
        <end position="34"/>
    </location>
</feature>
<accession>A0A0G4GYL9</accession>
<keyword evidence="3" id="KW-1185">Reference proteome</keyword>
<dbReference type="Proteomes" id="UP000041254">
    <property type="component" value="Unassembled WGS sequence"/>
</dbReference>
<feature type="non-terminal residue" evidence="2">
    <location>
        <position position="1"/>
    </location>
</feature>